<organism evidence="5 6">
    <name type="scientific">Bacteroides fragilis</name>
    <dbReference type="NCBI Taxonomy" id="817"/>
    <lineage>
        <taxon>Bacteria</taxon>
        <taxon>Pseudomonadati</taxon>
        <taxon>Bacteroidota</taxon>
        <taxon>Bacteroidia</taxon>
        <taxon>Bacteroidales</taxon>
        <taxon>Bacteroidaceae</taxon>
        <taxon>Bacteroides</taxon>
    </lineage>
</organism>
<sequence length="319" mass="36951">MKISVIIPVYNAEKSISYIVETLLSQTFKDFEILLINDGSTDNTAIICNQYAAKYSDSNNSHHPIIRVFHKMNGGVAMARQLGVDNACGEYSIHADADDWVEPTMLEEMYNKAKAEEADVVIADYFINKSAPSSATQGIIKKQKPSSINANQVLMDILESRIFGALWNKMVRTELYQKYNARFFFGINYCEDVLIWAQILKHEEVKVTYLGKAYYHYFINVDSITHKINRKSYSMRRAFKDKLDSILIDNKYNKVKRISSLGIFAEGFMNKCLTKEEIKREFKKNEYTAFHDVKSLRWRLGYLMIKIGCYPIAHKLIRY</sequence>
<gene>
    <name evidence="5" type="ORF">DWW08_02870</name>
    <name evidence="4" type="ORF">F2Z25_11550</name>
</gene>
<dbReference type="Proteomes" id="UP000286270">
    <property type="component" value="Unassembled WGS sequence"/>
</dbReference>
<dbReference type="SUPFAM" id="SSF53448">
    <property type="entry name" value="Nucleotide-diphospho-sugar transferases"/>
    <property type="match status" value="1"/>
</dbReference>
<keyword evidence="1" id="KW-0328">Glycosyltransferase</keyword>
<evidence type="ECO:0000313" key="5">
    <source>
        <dbReference type="EMBL" id="RGV58878.1"/>
    </source>
</evidence>
<dbReference type="InterPro" id="IPR029044">
    <property type="entry name" value="Nucleotide-diphossugar_trans"/>
</dbReference>
<dbReference type="PANTHER" id="PTHR22916:SF51">
    <property type="entry name" value="GLYCOSYLTRANSFERASE EPSH-RELATED"/>
    <property type="match status" value="1"/>
</dbReference>
<proteinExistence type="predicted"/>
<evidence type="ECO:0000256" key="2">
    <source>
        <dbReference type="ARBA" id="ARBA00022679"/>
    </source>
</evidence>
<dbReference type="PANTHER" id="PTHR22916">
    <property type="entry name" value="GLYCOSYLTRANSFERASE"/>
    <property type="match status" value="1"/>
</dbReference>
<evidence type="ECO:0000313" key="6">
    <source>
        <dbReference type="Proteomes" id="UP000286270"/>
    </source>
</evidence>
<dbReference type="CDD" id="cd00761">
    <property type="entry name" value="Glyco_tranf_GTA_type"/>
    <property type="match status" value="1"/>
</dbReference>
<evidence type="ECO:0000256" key="1">
    <source>
        <dbReference type="ARBA" id="ARBA00022676"/>
    </source>
</evidence>
<dbReference type="RefSeq" id="WP_050443520.1">
    <property type="nucleotide sequence ID" value="NZ_JACENG010000016.1"/>
</dbReference>
<dbReference type="Pfam" id="PF00535">
    <property type="entry name" value="Glycos_transf_2"/>
    <property type="match status" value="1"/>
</dbReference>
<dbReference type="AlphaFoldDB" id="A0A412YN14"/>
<keyword evidence="2 5" id="KW-0808">Transferase</keyword>
<feature type="domain" description="Glycosyltransferase 2-like" evidence="3">
    <location>
        <begin position="4"/>
        <end position="139"/>
    </location>
</feature>
<reference evidence="4 7" key="2">
    <citation type="journal article" date="2019" name="Nat. Med.">
        <title>A library of human gut bacterial isolates paired with longitudinal multiomics data enables mechanistic microbiome research.</title>
        <authorList>
            <person name="Poyet M."/>
            <person name="Groussin M."/>
            <person name="Gibbons S.M."/>
            <person name="Avila-Pacheco J."/>
            <person name="Jiang X."/>
            <person name="Kearney S.M."/>
            <person name="Perrotta A.R."/>
            <person name="Berdy B."/>
            <person name="Zhao S."/>
            <person name="Lieberman T.D."/>
            <person name="Swanson P.K."/>
            <person name="Smith M."/>
            <person name="Roesemann S."/>
            <person name="Alexander J.E."/>
            <person name="Rich S.A."/>
            <person name="Livny J."/>
            <person name="Vlamakis H."/>
            <person name="Clish C."/>
            <person name="Bullock K."/>
            <person name="Deik A."/>
            <person name="Scott J."/>
            <person name="Pierce K.A."/>
            <person name="Xavier R.J."/>
            <person name="Alm E.J."/>
        </authorList>
    </citation>
    <scope>NUCLEOTIDE SEQUENCE [LARGE SCALE GENOMIC DNA]</scope>
    <source>
        <strain evidence="4 7">BIOML-A1</strain>
    </source>
</reference>
<evidence type="ECO:0000259" key="3">
    <source>
        <dbReference type="Pfam" id="PF00535"/>
    </source>
</evidence>
<dbReference type="GO" id="GO:0016758">
    <property type="term" value="F:hexosyltransferase activity"/>
    <property type="evidence" value="ECO:0007669"/>
    <property type="project" value="UniProtKB-ARBA"/>
</dbReference>
<dbReference type="InterPro" id="IPR001173">
    <property type="entry name" value="Glyco_trans_2-like"/>
</dbReference>
<reference evidence="5 6" key="1">
    <citation type="submission" date="2018-08" db="EMBL/GenBank/DDBJ databases">
        <title>A genome reference for cultivated species of the human gut microbiota.</title>
        <authorList>
            <person name="Zou Y."/>
            <person name="Xue W."/>
            <person name="Luo G."/>
        </authorList>
    </citation>
    <scope>NUCLEOTIDE SEQUENCE [LARGE SCALE GENOMIC DNA]</scope>
    <source>
        <strain evidence="5 6">AF14-26</strain>
    </source>
</reference>
<evidence type="ECO:0000313" key="4">
    <source>
        <dbReference type="EMBL" id="KAA5207596.1"/>
    </source>
</evidence>
<dbReference type="Proteomes" id="UP000429838">
    <property type="component" value="Unassembled WGS sequence"/>
</dbReference>
<dbReference type="EMBL" id="VWAQ01000008">
    <property type="protein sequence ID" value="KAA5207596.1"/>
    <property type="molecule type" value="Genomic_DNA"/>
</dbReference>
<accession>A0A412YN14</accession>
<comment type="caution">
    <text evidence="5">The sequence shown here is derived from an EMBL/GenBank/DDBJ whole genome shotgun (WGS) entry which is preliminary data.</text>
</comment>
<evidence type="ECO:0000313" key="7">
    <source>
        <dbReference type="Proteomes" id="UP000429838"/>
    </source>
</evidence>
<dbReference type="Gene3D" id="3.90.550.10">
    <property type="entry name" value="Spore Coat Polysaccharide Biosynthesis Protein SpsA, Chain A"/>
    <property type="match status" value="1"/>
</dbReference>
<dbReference type="EMBL" id="QRZH01000002">
    <property type="protein sequence ID" value="RGV58878.1"/>
    <property type="molecule type" value="Genomic_DNA"/>
</dbReference>
<protein>
    <submittedName>
        <fullName evidence="5">Glycosyltransferase</fullName>
    </submittedName>
</protein>
<name>A0A412YN14_BACFG</name>